<evidence type="ECO:0000256" key="1">
    <source>
        <dbReference type="ARBA" id="ARBA00004123"/>
    </source>
</evidence>
<keyword evidence="3" id="KW-0539">Nucleus</keyword>
<keyword evidence="2" id="KW-0238">DNA-binding</keyword>
<name>A0A2U1N1N0_ARTAN</name>
<comment type="subcellular location">
    <subcellularLocation>
        <location evidence="1">Nucleus</location>
    </subcellularLocation>
</comment>
<dbReference type="GO" id="GO:0030261">
    <property type="term" value="P:chromosome condensation"/>
    <property type="evidence" value="ECO:0007669"/>
    <property type="project" value="TreeGrafter"/>
</dbReference>
<dbReference type="GO" id="GO:0003690">
    <property type="term" value="F:double-stranded DNA binding"/>
    <property type="evidence" value="ECO:0007669"/>
    <property type="project" value="TreeGrafter"/>
</dbReference>
<dbReference type="PANTHER" id="PTHR11467">
    <property type="entry name" value="HISTONE H1"/>
    <property type="match status" value="1"/>
</dbReference>
<feature type="domain" description="H15" evidence="4">
    <location>
        <begin position="15"/>
        <end position="85"/>
    </location>
</feature>
<gene>
    <name evidence="5" type="ORF">CTI12_AA152450</name>
</gene>
<evidence type="ECO:0000313" key="5">
    <source>
        <dbReference type="EMBL" id="PWA67435.1"/>
    </source>
</evidence>
<dbReference type="GO" id="GO:0000786">
    <property type="term" value="C:nucleosome"/>
    <property type="evidence" value="ECO:0007669"/>
    <property type="project" value="InterPro"/>
</dbReference>
<dbReference type="SUPFAM" id="SSF46785">
    <property type="entry name" value="Winged helix' DNA-binding domain"/>
    <property type="match status" value="1"/>
</dbReference>
<dbReference type="Pfam" id="PF00538">
    <property type="entry name" value="Linker_histone"/>
    <property type="match status" value="1"/>
</dbReference>
<comment type="caution">
    <text evidence="5">The sequence shown here is derived from an EMBL/GenBank/DDBJ whole genome shotgun (WGS) entry which is preliminary data.</text>
</comment>
<reference evidence="5 6" key="1">
    <citation type="journal article" date="2018" name="Mol. Plant">
        <title>The genome of Artemisia annua provides insight into the evolution of Asteraceae family and artemisinin biosynthesis.</title>
        <authorList>
            <person name="Shen Q."/>
            <person name="Zhang L."/>
            <person name="Liao Z."/>
            <person name="Wang S."/>
            <person name="Yan T."/>
            <person name="Shi P."/>
            <person name="Liu M."/>
            <person name="Fu X."/>
            <person name="Pan Q."/>
            <person name="Wang Y."/>
            <person name="Lv Z."/>
            <person name="Lu X."/>
            <person name="Zhang F."/>
            <person name="Jiang W."/>
            <person name="Ma Y."/>
            <person name="Chen M."/>
            <person name="Hao X."/>
            <person name="Li L."/>
            <person name="Tang Y."/>
            <person name="Lv G."/>
            <person name="Zhou Y."/>
            <person name="Sun X."/>
            <person name="Brodelius P.E."/>
            <person name="Rose J.K.C."/>
            <person name="Tang K."/>
        </authorList>
    </citation>
    <scope>NUCLEOTIDE SEQUENCE [LARGE SCALE GENOMIC DNA]</scope>
    <source>
        <strain evidence="6">cv. Huhao1</strain>
        <tissue evidence="5">Leaf</tissue>
    </source>
</reference>
<evidence type="ECO:0000256" key="3">
    <source>
        <dbReference type="ARBA" id="ARBA00023242"/>
    </source>
</evidence>
<dbReference type="EMBL" id="PKPP01003831">
    <property type="protein sequence ID" value="PWA67435.1"/>
    <property type="molecule type" value="Genomic_DNA"/>
</dbReference>
<protein>
    <submittedName>
        <fullName evidence="5">Histone H1.2</fullName>
    </submittedName>
</protein>
<dbReference type="GO" id="GO:0045910">
    <property type="term" value="P:negative regulation of DNA recombination"/>
    <property type="evidence" value="ECO:0007669"/>
    <property type="project" value="TreeGrafter"/>
</dbReference>
<dbReference type="OrthoDB" id="1110759at2759"/>
<organism evidence="5 6">
    <name type="scientific">Artemisia annua</name>
    <name type="common">Sweet wormwood</name>
    <dbReference type="NCBI Taxonomy" id="35608"/>
    <lineage>
        <taxon>Eukaryota</taxon>
        <taxon>Viridiplantae</taxon>
        <taxon>Streptophyta</taxon>
        <taxon>Embryophyta</taxon>
        <taxon>Tracheophyta</taxon>
        <taxon>Spermatophyta</taxon>
        <taxon>Magnoliopsida</taxon>
        <taxon>eudicotyledons</taxon>
        <taxon>Gunneridae</taxon>
        <taxon>Pentapetalae</taxon>
        <taxon>asterids</taxon>
        <taxon>campanulids</taxon>
        <taxon>Asterales</taxon>
        <taxon>Asteraceae</taxon>
        <taxon>Asteroideae</taxon>
        <taxon>Anthemideae</taxon>
        <taxon>Artemisiinae</taxon>
        <taxon>Artemisia</taxon>
    </lineage>
</organism>
<evidence type="ECO:0000256" key="2">
    <source>
        <dbReference type="ARBA" id="ARBA00023125"/>
    </source>
</evidence>
<dbReference type="GO" id="GO:0031492">
    <property type="term" value="F:nucleosomal DNA binding"/>
    <property type="evidence" value="ECO:0007669"/>
    <property type="project" value="TreeGrafter"/>
</dbReference>
<dbReference type="InterPro" id="IPR005818">
    <property type="entry name" value="Histone_H1/H5_H15"/>
</dbReference>
<dbReference type="PROSITE" id="PS51504">
    <property type="entry name" value="H15"/>
    <property type="match status" value="1"/>
</dbReference>
<dbReference type="CDD" id="cd00073">
    <property type="entry name" value="H15"/>
    <property type="match status" value="1"/>
</dbReference>
<accession>A0A2U1N1N0</accession>
<proteinExistence type="predicted"/>
<dbReference type="SMART" id="SM00526">
    <property type="entry name" value="H15"/>
    <property type="match status" value="1"/>
</dbReference>
<keyword evidence="6" id="KW-1185">Reference proteome</keyword>
<dbReference type="GO" id="GO:0006334">
    <property type="term" value="P:nucleosome assembly"/>
    <property type="evidence" value="ECO:0007669"/>
    <property type="project" value="InterPro"/>
</dbReference>
<dbReference type="InterPro" id="IPR036390">
    <property type="entry name" value="WH_DNA-bd_sf"/>
</dbReference>
<dbReference type="Proteomes" id="UP000245207">
    <property type="component" value="Unassembled WGS sequence"/>
</dbReference>
<dbReference type="GO" id="GO:0005634">
    <property type="term" value="C:nucleus"/>
    <property type="evidence" value="ECO:0007669"/>
    <property type="project" value="UniProtKB-SubCell"/>
</dbReference>
<dbReference type="AlphaFoldDB" id="A0A2U1N1N0"/>
<dbReference type="Gene3D" id="1.10.10.10">
    <property type="entry name" value="Winged helix-like DNA-binding domain superfamily/Winged helix DNA-binding domain"/>
    <property type="match status" value="1"/>
</dbReference>
<evidence type="ECO:0000313" key="6">
    <source>
        <dbReference type="Proteomes" id="UP000245207"/>
    </source>
</evidence>
<dbReference type="PANTHER" id="PTHR11467:SF131">
    <property type="entry name" value="HISTONE H1"/>
    <property type="match status" value="1"/>
</dbReference>
<dbReference type="InterPro" id="IPR036388">
    <property type="entry name" value="WH-like_DNA-bd_sf"/>
</dbReference>
<evidence type="ECO:0000259" key="4">
    <source>
        <dbReference type="PROSITE" id="PS51504"/>
    </source>
</evidence>
<sequence>MTNGVIHSKASKSLKRPPYLEMISNAILTLKERNGSSHYAIRKFIQDKYKDHLPANFKKMLLIHLKKFVASDKLVKVKASYKLPSAAKPKSKPAAETE</sequence>